<dbReference type="Proteomes" id="UP001595921">
    <property type="component" value="Unassembled WGS sequence"/>
</dbReference>
<protein>
    <submittedName>
        <fullName evidence="8">Cytochrome P450</fullName>
    </submittedName>
</protein>
<comment type="similarity">
    <text evidence="1">Belongs to the cytochrome P450 family.</text>
</comment>
<dbReference type="Gene3D" id="1.10.630.10">
    <property type="entry name" value="Cytochrome P450"/>
    <property type="match status" value="1"/>
</dbReference>
<evidence type="ECO:0000256" key="2">
    <source>
        <dbReference type="ARBA" id="ARBA00022617"/>
    </source>
</evidence>
<keyword evidence="5" id="KW-0408">Iron</keyword>
<accession>A0ABD5PEB6</accession>
<dbReference type="RefSeq" id="WP_267622848.1">
    <property type="nucleotide sequence ID" value="NZ_JAODIW010000006.1"/>
</dbReference>
<dbReference type="InterPro" id="IPR002403">
    <property type="entry name" value="Cyt_P450_E_grp-IV"/>
</dbReference>
<comment type="caution">
    <text evidence="8">The sequence shown here is derived from an EMBL/GenBank/DDBJ whole genome shotgun (WGS) entry which is preliminary data.</text>
</comment>
<dbReference type="InterPro" id="IPR001128">
    <property type="entry name" value="Cyt_P450"/>
</dbReference>
<evidence type="ECO:0000313" key="9">
    <source>
        <dbReference type="Proteomes" id="UP001595921"/>
    </source>
</evidence>
<dbReference type="InterPro" id="IPR050196">
    <property type="entry name" value="Cytochrome_P450_Monoox"/>
</dbReference>
<evidence type="ECO:0000256" key="6">
    <source>
        <dbReference type="ARBA" id="ARBA00023033"/>
    </source>
</evidence>
<dbReference type="InterPro" id="IPR036396">
    <property type="entry name" value="Cyt_P450_sf"/>
</dbReference>
<reference evidence="8 9" key="1">
    <citation type="journal article" date="2019" name="Int. J. Syst. Evol. Microbiol.">
        <title>The Global Catalogue of Microorganisms (GCM) 10K type strain sequencing project: providing services to taxonomists for standard genome sequencing and annotation.</title>
        <authorList>
            <consortium name="The Broad Institute Genomics Platform"/>
            <consortium name="The Broad Institute Genome Sequencing Center for Infectious Disease"/>
            <person name="Wu L."/>
            <person name="Ma J."/>
        </authorList>
    </citation>
    <scope>NUCLEOTIDE SEQUENCE [LARGE SCALE GENOMIC DNA]</scope>
    <source>
        <strain evidence="8 9">CGMCC 1.12553</strain>
    </source>
</reference>
<dbReference type="PANTHER" id="PTHR24291">
    <property type="entry name" value="CYTOCHROME P450 FAMILY 4"/>
    <property type="match status" value="1"/>
</dbReference>
<gene>
    <name evidence="8" type="ORF">ACFO0N_15065</name>
</gene>
<dbReference type="AlphaFoldDB" id="A0ABD5PEB6"/>
<name>A0ABD5PEB6_9EURY</name>
<evidence type="ECO:0000256" key="5">
    <source>
        <dbReference type="ARBA" id="ARBA00023004"/>
    </source>
</evidence>
<keyword evidence="3" id="KW-0479">Metal-binding</keyword>
<keyword evidence="2" id="KW-0349">Heme</keyword>
<evidence type="ECO:0000256" key="1">
    <source>
        <dbReference type="ARBA" id="ARBA00010617"/>
    </source>
</evidence>
<sequence length="447" mass="50413">MTTPIDGRGNPSNAGNPPSPPGQPVLGHTIQFFRANPLDWFTDLTVEYGDVVQLDVAGQTVILLSNPDDIERVLIANNQNYRKGGFQKLVTNSLLGNGLVLAEGDEWRTHRRGLEPAFHPDRMPGYARRIRSHTERLLNSWSSGDVINLEEEMKRLTLRIIADALFGVDLAEDATELEIAFTRVLRHFERISQTYVYLPEWIPTPENMRYRRALDTLEAAVQKIIDAHRTGKIGRRTVVTHLLENEGGWSEDEMRDEIVTLLVAGHETTALALTFTGYLLGRNPGVAARITSMVRGLDDGFVDGVAECVELDRVVKESLRLYPPVYGVFREPIADDVLGGYRIPSGSILALNQWVVHRDDRFFDQPDEFRPGRWTEKFEDTLSPGAYFPFAAGPRRCLGDRFALLEAKLILAMILREYQFELVSEVPLEVVPSLTTQPKDPVRIRLD</sequence>
<keyword evidence="9" id="KW-1185">Reference proteome</keyword>
<evidence type="ECO:0000256" key="3">
    <source>
        <dbReference type="ARBA" id="ARBA00022723"/>
    </source>
</evidence>
<dbReference type="Pfam" id="PF00067">
    <property type="entry name" value="p450"/>
    <property type="match status" value="1"/>
</dbReference>
<dbReference type="GO" id="GO:0004497">
    <property type="term" value="F:monooxygenase activity"/>
    <property type="evidence" value="ECO:0007669"/>
    <property type="project" value="UniProtKB-KW"/>
</dbReference>
<dbReference type="SUPFAM" id="SSF48264">
    <property type="entry name" value="Cytochrome P450"/>
    <property type="match status" value="1"/>
</dbReference>
<dbReference type="PRINTS" id="PR00465">
    <property type="entry name" value="EP450IV"/>
</dbReference>
<feature type="region of interest" description="Disordered" evidence="7">
    <location>
        <begin position="1"/>
        <end position="25"/>
    </location>
</feature>
<evidence type="ECO:0000313" key="8">
    <source>
        <dbReference type="EMBL" id="MFC4359265.1"/>
    </source>
</evidence>
<dbReference type="GO" id="GO:0046872">
    <property type="term" value="F:metal ion binding"/>
    <property type="evidence" value="ECO:0007669"/>
    <property type="project" value="UniProtKB-KW"/>
</dbReference>
<dbReference type="EMBL" id="JBHSDS010000008">
    <property type="protein sequence ID" value="MFC4359265.1"/>
    <property type="molecule type" value="Genomic_DNA"/>
</dbReference>
<keyword evidence="6" id="KW-0503">Monooxygenase</keyword>
<proteinExistence type="inferred from homology"/>
<keyword evidence="4" id="KW-0560">Oxidoreductase</keyword>
<evidence type="ECO:0000256" key="7">
    <source>
        <dbReference type="SAM" id="MobiDB-lite"/>
    </source>
</evidence>
<dbReference type="PRINTS" id="PR00385">
    <property type="entry name" value="P450"/>
</dbReference>
<organism evidence="8 9">
    <name type="scientific">Halobium salinum</name>
    <dbReference type="NCBI Taxonomy" id="1364940"/>
    <lineage>
        <taxon>Archaea</taxon>
        <taxon>Methanobacteriati</taxon>
        <taxon>Methanobacteriota</taxon>
        <taxon>Stenosarchaea group</taxon>
        <taxon>Halobacteria</taxon>
        <taxon>Halobacteriales</taxon>
        <taxon>Haloferacaceae</taxon>
        <taxon>Halobium</taxon>
    </lineage>
</organism>
<evidence type="ECO:0000256" key="4">
    <source>
        <dbReference type="ARBA" id="ARBA00023002"/>
    </source>
</evidence>
<dbReference type="PANTHER" id="PTHR24291:SF50">
    <property type="entry name" value="BIFUNCTIONAL ALBAFLAVENONE MONOOXYGENASE_TERPENE SYNTHASE"/>
    <property type="match status" value="1"/>
</dbReference>